<evidence type="ECO:0000313" key="3">
    <source>
        <dbReference type="EMBL" id="RFU16093.1"/>
    </source>
</evidence>
<accession>A0A372INC7</accession>
<organism evidence="3 4">
    <name type="scientific">Paracidobacterium acidisoli</name>
    <dbReference type="NCBI Taxonomy" id="2303751"/>
    <lineage>
        <taxon>Bacteria</taxon>
        <taxon>Pseudomonadati</taxon>
        <taxon>Acidobacteriota</taxon>
        <taxon>Terriglobia</taxon>
        <taxon>Terriglobales</taxon>
        <taxon>Acidobacteriaceae</taxon>
        <taxon>Paracidobacterium</taxon>
    </lineage>
</organism>
<dbReference type="Proteomes" id="UP000264702">
    <property type="component" value="Unassembled WGS sequence"/>
</dbReference>
<keyword evidence="2" id="KW-0560">Oxidoreductase</keyword>
<name>A0A372INC7_9BACT</name>
<sequence length="252" mass="26810">MSKGKGLPSRVLALGATSAIAEATLRPLAESGASFFLVARNAQKLSAVSDDLLTRGASAVTAYVMDLDDTAAHPAMLEKAAESLGTIDLALLAHGVLGEQADAEASYAAAEAILRTNFMSAVSLITWLANYFEASRQGCLAVISSVAGDRGRKSNYVYGASKGALNVFVDGVRNRIDRSGVHVLTIKPGFVATPMTAHIKPNPLFAQPEQVAKDILGAIRKRKDVIYTPPFWAIIMLILRSVPRSIFKKLNV</sequence>
<gene>
    <name evidence="3" type="ORF">D0Y96_11765</name>
</gene>
<dbReference type="Pfam" id="PF00106">
    <property type="entry name" value="adh_short"/>
    <property type="match status" value="1"/>
</dbReference>
<proteinExistence type="inferred from homology"/>
<dbReference type="PANTHER" id="PTHR44196">
    <property type="entry name" value="DEHYDROGENASE/REDUCTASE SDR FAMILY MEMBER 7B"/>
    <property type="match status" value="1"/>
</dbReference>
<evidence type="ECO:0000256" key="2">
    <source>
        <dbReference type="ARBA" id="ARBA00023002"/>
    </source>
</evidence>
<dbReference type="SUPFAM" id="SSF51735">
    <property type="entry name" value="NAD(P)-binding Rossmann-fold domains"/>
    <property type="match status" value="1"/>
</dbReference>
<dbReference type="AlphaFoldDB" id="A0A372INC7"/>
<comment type="caution">
    <text evidence="3">The sequence shown here is derived from an EMBL/GenBank/DDBJ whole genome shotgun (WGS) entry which is preliminary data.</text>
</comment>
<dbReference type="PROSITE" id="PS00061">
    <property type="entry name" value="ADH_SHORT"/>
    <property type="match status" value="1"/>
</dbReference>
<dbReference type="Gene3D" id="3.40.50.720">
    <property type="entry name" value="NAD(P)-binding Rossmann-like Domain"/>
    <property type="match status" value="1"/>
</dbReference>
<reference evidence="3 4" key="1">
    <citation type="submission" date="2018-08" db="EMBL/GenBank/DDBJ databases">
        <title>Acidipila sp. 4G-K13, an acidobacterium isolated from forest soil.</title>
        <authorList>
            <person name="Gao Z.-H."/>
            <person name="Qiu L.-H."/>
        </authorList>
    </citation>
    <scope>NUCLEOTIDE SEQUENCE [LARGE SCALE GENOMIC DNA]</scope>
    <source>
        <strain evidence="3 4">4G-K13</strain>
    </source>
</reference>
<comment type="similarity">
    <text evidence="1">Belongs to the short-chain dehydrogenases/reductases (SDR) family.</text>
</comment>
<keyword evidence="4" id="KW-1185">Reference proteome</keyword>
<dbReference type="InterPro" id="IPR002347">
    <property type="entry name" value="SDR_fam"/>
</dbReference>
<dbReference type="InterPro" id="IPR036291">
    <property type="entry name" value="NAD(P)-bd_dom_sf"/>
</dbReference>
<dbReference type="EMBL" id="QVQT01000004">
    <property type="protein sequence ID" value="RFU16093.1"/>
    <property type="molecule type" value="Genomic_DNA"/>
</dbReference>
<dbReference type="GO" id="GO:0016491">
    <property type="term" value="F:oxidoreductase activity"/>
    <property type="evidence" value="ECO:0007669"/>
    <property type="project" value="UniProtKB-KW"/>
</dbReference>
<dbReference type="NCBIfam" id="NF005489">
    <property type="entry name" value="PRK07102.1"/>
    <property type="match status" value="1"/>
</dbReference>
<dbReference type="GO" id="GO:0016020">
    <property type="term" value="C:membrane"/>
    <property type="evidence" value="ECO:0007669"/>
    <property type="project" value="TreeGrafter"/>
</dbReference>
<dbReference type="InterPro" id="IPR020904">
    <property type="entry name" value="Sc_DH/Rdtase_CS"/>
</dbReference>
<dbReference type="RefSeq" id="WP_117300100.1">
    <property type="nucleotide sequence ID" value="NZ_QVQT02000004.1"/>
</dbReference>
<evidence type="ECO:0000256" key="1">
    <source>
        <dbReference type="ARBA" id="ARBA00006484"/>
    </source>
</evidence>
<dbReference type="OrthoDB" id="9808814at2"/>
<dbReference type="PRINTS" id="PR00081">
    <property type="entry name" value="GDHRDH"/>
</dbReference>
<evidence type="ECO:0000313" key="4">
    <source>
        <dbReference type="Proteomes" id="UP000264702"/>
    </source>
</evidence>
<dbReference type="PANTHER" id="PTHR44196:SF1">
    <property type="entry name" value="DEHYDROGENASE_REDUCTASE SDR FAMILY MEMBER 7B"/>
    <property type="match status" value="1"/>
</dbReference>
<protein>
    <submittedName>
        <fullName evidence="3">SDR family oxidoreductase</fullName>
    </submittedName>
</protein>